<dbReference type="GO" id="GO:0016020">
    <property type="term" value="C:membrane"/>
    <property type="evidence" value="ECO:0007669"/>
    <property type="project" value="TreeGrafter"/>
</dbReference>
<dbReference type="PANTHER" id="PTHR12266">
    <property type="entry name" value="NA+/CA2+ K+ INDEPENDENT EXCHANGER"/>
    <property type="match status" value="1"/>
</dbReference>
<evidence type="ECO:0000313" key="7">
    <source>
        <dbReference type="Proteomes" id="UP001231189"/>
    </source>
</evidence>
<keyword evidence="5" id="KW-0472">Membrane</keyword>
<gene>
    <name evidence="6" type="ORF">QYE76_071581</name>
</gene>
<evidence type="ECO:0000256" key="5">
    <source>
        <dbReference type="SAM" id="Phobius"/>
    </source>
</evidence>
<dbReference type="InterPro" id="IPR051359">
    <property type="entry name" value="CaCA_antiporter"/>
</dbReference>
<evidence type="ECO:0000256" key="3">
    <source>
        <dbReference type="ARBA" id="ARBA00023053"/>
    </source>
</evidence>
<keyword evidence="3" id="KW-0915">Sodium</keyword>
<feature type="transmembrane region" description="Helical" evidence="5">
    <location>
        <begin position="172"/>
        <end position="189"/>
    </location>
</feature>
<sequence length="193" mass="20155">MDSSERSPRFLSSAARSAMLGAFVQADSDDLDSAEVRCSYILAHTPCAPAGYIDYAKKKKTTFTSSTAPAASGYAAVLLWLVLLFYLIGDTASESFYASLRASPPAGARVTLLSLGNGAPDVFTSVVSFAAVEGRGGGVGPNNALGGALFVSTGGGRGRHARSRVARRSRRGAARVRLLSLVVLVRILLTKQV</sequence>
<organism evidence="6 7">
    <name type="scientific">Lolium multiflorum</name>
    <name type="common">Italian ryegrass</name>
    <name type="synonym">Lolium perenne subsp. multiflorum</name>
    <dbReference type="NCBI Taxonomy" id="4521"/>
    <lineage>
        <taxon>Eukaryota</taxon>
        <taxon>Viridiplantae</taxon>
        <taxon>Streptophyta</taxon>
        <taxon>Embryophyta</taxon>
        <taxon>Tracheophyta</taxon>
        <taxon>Spermatophyta</taxon>
        <taxon>Magnoliopsida</taxon>
        <taxon>Liliopsida</taxon>
        <taxon>Poales</taxon>
        <taxon>Poaceae</taxon>
        <taxon>BOP clade</taxon>
        <taxon>Pooideae</taxon>
        <taxon>Poodae</taxon>
        <taxon>Poeae</taxon>
        <taxon>Poeae Chloroplast Group 2 (Poeae type)</taxon>
        <taxon>Loliodinae</taxon>
        <taxon>Loliinae</taxon>
        <taxon>Lolium</taxon>
    </lineage>
</organism>
<proteinExistence type="predicted"/>
<keyword evidence="7" id="KW-1185">Reference proteome</keyword>
<protein>
    <recommendedName>
        <fullName evidence="8">Sodium/calcium exchanger membrane region domain-containing protein</fullName>
    </recommendedName>
</protein>
<keyword evidence="2" id="KW-0050">Antiport</keyword>
<dbReference type="PANTHER" id="PTHR12266:SF13">
    <property type="entry name" value="PUTATIVE, EXPRESSED-RELATED"/>
    <property type="match status" value="1"/>
</dbReference>
<accession>A0AAD8WEQ8</accession>
<dbReference type="GO" id="GO:0008324">
    <property type="term" value="F:monoatomic cation transmembrane transporter activity"/>
    <property type="evidence" value="ECO:0007669"/>
    <property type="project" value="TreeGrafter"/>
</dbReference>
<keyword evidence="1" id="KW-0813">Transport</keyword>
<evidence type="ECO:0000256" key="1">
    <source>
        <dbReference type="ARBA" id="ARBA00022448"/>
    </source>
</evidence>
<dbReference type="AlphaFoldDB" id="A0AAD8WEQ8"/>
<dbReference type="EMBL" id="JAUUTY010000004">
    <property type="protein sequence ID" value="KAK1653776.1"/>
    <property type="molecule type" value="Genomic_DNA"/>
</dbReference>
<keyword evidence="4" id="KW-0739">Sodium transport</keyword>
<comment type="caution">
    <text evidence="6">The sequence shown here is derived from an EMBL/GenBank/DDBJ whole genome shotgun (WGS) entry which is preliminary data.</text>
</comment>
<dbReference type="GO" id="GO:0015297">
    <property type="term" value="F:antiporter activity"/>
    <property type="evidence" value="ECO:0007669"/>
    <property type="project" value="UniProtKB-KW"/>
</dbReference>
<keyword evidence="4" id="KW-0406">Ion transport</keyword>
<evidence type="ECO:0000313" key="6">
    <source>
        <dbReference type="EMBL" id="KAK1653776.1"/>
    </source>
</evidence>
<reference evidence="6" key="1">
    <citation type="submission" date="2023-07" db="EMBL/GenBank/DDBJ databases">
        <title>A chromosome-level genome assembly of Lolium multiflorum.</title>
        <authorList>
            <person name="Chen Y."/>
            <person name="Copetti D."/>
            <person name="Kolliker R."/>
            <person name="Studer B."/>
        </authorList>
    </citation>
    <scope>NUCLEOTIDE SEQUENCE</scope>
    <source>
        <strain evidence="6">02402/16</strain>
        <tissue evidence="6">Leaf</tissue>
    </source>
</reference>
<dbReference type="GO" id="GO:0006814">
    <property type="term" value="P:sodium ion transport"/>
    <property type="evidence" value="ECO:0007669"/>
    <property type="project" value="UniProtKB-KW"/>
</dbReference>
<keyword evidence="5" id="KW-1133">Transmembrane helix</keyword>
<keyword evidence="5" id="KW-0812">Transmembrane</keyword>
<evidence type="ECO:0008006" key="8">
    <source>
        <dbReference type="Google" id="ProtNLM"/>
    </source>
</evidence>
<name>A0AAD8WEQ8_LOLMU</name>
<evidence type="ECO:0000256" key="2">
    <source>
        <dbReference type="ARBA" id="ARBA00022449"/>
    </source>
</evidence>
<feature type="transmembrane region" description="Helical" evidence="5">
    <location>
        <begin position="71"/>
        <end position="89"/>
    </location>
</feature>
<evidence type="ECO:0000256" key="4">
    <source>
        <dbReference type="ARBA" id="ARBA00023201"/>
    </source>
</evidence>
<dbReference type="Proteomes" id="UP001231189">
    <property type="component" value="Unassembled WGS sequence"/>
</dbReference>